<dbReference type="KEGG" id="tet:TTHERM_00709780"/>
<keyword evidence="2" id="KW-0472">Membrane</keyword>
<feature type="transmembrane region" description="Helical" evidence="2">
    <location>
        <begin position="26"/>
        <end position="44"/>
    </location>
</feature>
<feature type="transmembrane region" description="Helical" evidence="2">
    <location>
        <begin position="260"/>
        <end position="279"/>
    </location>
</feature>
<keyword evidence="2" id="KW-1133">Transmembrane helix</keyword>
<dbReference type="RefSeq" id="XP_001011010.2">
    <property type="nucleotide sequence ID" value="XM_001011010.2"/>
</dbReference>
<dbReference type="GeneID" id="7837094"/>
<evidence type="ECO:0000313" key="3">
    <source>
        <dbReference type="EMBL" id="EAR90765.2"/>
    </source>
</evidence>
<evidence type="ECO:0000313" key="4">
    <source>
        <dbReference type="Proteomes" id="UP000009168"/>
    </source>
</evidence>
<proteinExistence type="predicted"/>
<organism evidence="3 4">
    <name type="scientific">Tetrahymena thermophila (strain SB210)</name>
    <dbReference type="NCBI Taxonomy" id="312017"/>
    <lineage>
        <taxon>Eukaryota</taxon>
        <taxon>Sar</taxon>
        <taxon>Alveolata</taxon>
        <taxon>Ciliophora</taxon>
        <taxon>Intramacronucleata</taxon>
        <taxon>Oligohymenophorea</taxon>
        <taxon>Hymenostomatida</taxon>
        <taxon>Tetrahymenina</taxon>
        <taxon>Tetrahymenidae</taxon>
        <taxon>Tetrahymena</taxon>
    </lineage>
</organism>
<dbReference type="AlphaFoldDB" id="I7M0Q9"/>
<keyword evidence="2 3" id="KW-0812">Transmembrane</keyword>
<dbReference type="EMBL" id="GG662794">
    <property type="protein sequence ID" value="EAR90765.2"/>
    <property type="molecule type" value="Genomic_DNA"/>
</dbReference>
<gene>
    <name evidence="3" type="ORF">TTHERM_00709780</name>
</gene>
<evidence type="ECO:0000256" key="1">
    <source>
        <dbReference type="SAM" id="MobiDB-lite"/>
    </source>
</evidence>
<feature type="transmembrane region" description="Helical" evidence="2">
    <location>
        <begin position="149"/>
        <end position="170"/>
    </location>
</feature>
<protein>
    <submittedName>
        <fullName evidence="3">Transmembrane protein, putative</fullName>
    </submittedName>
</protein>
<name>I7M0Q9_TETTS</name>
<keyword evidence="4" id="KW-1185">Reference proteome</keyword>
<evidence type="ECO:0000256" key="2">
    <source>
        <dbReference type="SAM" id="Phobius"/>
    </source>
</evidence>
<sequence length="503" mass="58768">MHFLDRLKKHQQFQLINIFIQYIKNYLYIIIYSKIALLLIDGTVEQNNCSSDGRYYIIIVENGCICFVVFNLIALIYIIKQQDFARLEFFIMYGLNLGWFSVLLVYSLITVLQRDYECNTVIIFRKAFLFVCIKKEIEIGALIFKQSDWFLRQVNICANTVFAFMIFTSSNQERCSKEASTIALSITIENLVSLAFFTVINVCVSCYSLKNQAFRAIKFVSIVIISSFVISYIVIMYFNATDNIRFIPYCVPIIFTMKSYIYVIPISLASMVILYYSLLLQYEEEQQEEEKSKSKNQQSQFNPRDGYAISPFQAQFIDEINFSYKNDKQNESEGRKTISNHAELEKMYKSGQLRNNDEFIEEMPEFQPNQGSTNNFFSKKQVENSAKSNQKQKAAQNLQDSPINFYDFADKLNERNRDQQRQNQSNNEQMGTAFNINSNINQFENQNQQKQYNKMVTFNQSQPSSQHQSFRNDANSVNQQQTYMQSGSITPSFNLIQKNKNLN</sequence>
<feature type="transmembrane region" description="Helical" evidence="2">
    <location>
        <begin position="56"/>
        <end position="78"/>
    </location>
</feature>
<dbReference type="OrthoDB" id="296643at2759"/>
<feature type="region of interest" description="Disordered" evidence="1">
    <location>
        <begin position="381"/>
        <end position="402"/>
    </location>
</feature>
<reference evidence="4" key="1">
    <citation type="journal article" date="2006" name="PLoS Biol.">
        <title>Macronuclear genome sequence of the ciliate Tetrahymena thermophila, a model eukaryote.</title>
        <authorList>
            <person name="Eisen J.A."/>
            <person name="Coyne R.S."/>
            <person name="Wu M."/>
            <person name="Wu D."/>
            <person name="Thiagarajan M."/>
            <person name="Wortman J.R."/>
            <person name="Badger J.H."/>
            <person name="Ren Q."/>
            <person name="Amedeo P."/>
            <person name="Jones K.M."/>
            <person name="Tallon L.J."/>
            <person name="Delcher A.L."/>
            <person name="Salzberg S.L."/>
            <person name="Silva J.C."/>
            <person name="Haas B.J."/>
            <person name="Majoros W.H."/>
            <person name="Farzad M."/>
            <person name="Carlton J.M."/>
            <person name="Smith R.K. Jr."/>
            <person name="Garg J."/>
            <person name="Pearlman R.E."/>
            <person name="Karrer K.M."/>
            <person name="Sun L."/>
            <person name="Manning G."/>
            <person name="Elde N.C."/>
            <person name="Turkewitz A.P."/>
            <person name="Asai D.J."/>
            <person name="Wilkes D.E."/>
            <person name="Wang Y."/>
            <person name="Cai H."/>
            <person name="Collins K."/>
            <person name="Stewart B.A."/>
            <person name="Lee S.R."/>
            <person name="Wilamowska K."/>
            <person name="Weinberg Z."/>
            <person name="Ruzzo W.L."/>
            <person name="Wloga D."/>
            <person name="Gaertig J."/>
            <person name="Frankel J."/>
            <person name="Tsao C.-C."/>
            <person name="Gorovsky M.A."/>
            <person name="Keeling P.J."/>
            <person name="Waller R.F."/>
            <person name="Patron N.J."/>
            <person name="Cherry J.M."/>
            <person name="Stover N.A."/>
            <person name="Krieger C.J."/>
            <person name="del Toro C."/>
            <person name="Ryder H.F."/>
            <person name="Williamson S.C."/>
            <person name="Barbeau R.A."/>
            <person name="Hamilton E.P."/>
            <person name="Orias E."/>
        </authorList>
    </citation>
    <scope>NUCLEOTIDE SEQUENCE [LARGE SCALE GENOMIC DNA]</scope>
    <source>
        <strain evidence="4">SB210</strain>
    </source>
</reference>
<dbReference type="InParanoid" id="I7M0Q9"/>
<feature type="transmembrane region" description="Helical" evidence="2">
    <location>
        <begin position="219"/>
        <end position="240"/>
    </location>
</feature>
<feature type="transmembrane region" description="Helical" evidence="2">
    <location>
        <begin position="182"/>
        <end position="207"/>
    </location>
</feature>
<dbReference type="Proteomes" id="UP000009168">
    <property type="component" value="Unassembled WGS sequence"/>
</dbReference>
<accession>I7M0Q9</accession>
<feature type="transmembrane region" description="Helical" evidence="2">
    <location>
        <begin position="90"/>
        <end position="109"/>
    </location>
</feature>